<dbReference type="AlphaFoldDB" id="A0A5C9AAV9"/>
<dbReference type="EMBL" id="VRZA01000001">
    <property type="protein sequence ID" value="TXS96800.1"/>
    <property type="molecule type" value="Genomic_DNA"/>
</dbReference>
<protein>
    <submittedName>
        <fullName evidence="1">Formate dehydrogenase subunit delta</fullName>
    </submittedName>
</protein>
<comment type="caution">
    <text evidence="1">The sequence shown here is derived from an EMBL/GenBank/DDBJ whole genome shotgun (WGS) entry which is preliminary data.</text>
</comment>
<name>A0A5C9AAV9_9GAMM</name>
<dbReference type="InterPro" id="IPR021074">
    <property type="entry name" value="Formate_DH_dsu"/>
</dbReference>
<gene>
    <name evidence="1" type="ORF">FV139_03265</name>
</gene>
<dbReference type="Pfam" id="PF11390">
    <property type="entry name" value="FdsD"/>
    <property type="match status" value="1"/>
</dbReference>
<sequence length="74" mass="7903">MQSLVHMANQIAVNLEHGPGGEHEAAERVASHLRRFWSRGMREQLIEYAAGDSAGLNPVSALAAEILAADAVIP</sequence>
<accession>A0A5C9AAV9</accession>
<organism evidence="1 2">
    <name type="scientific">Parahaliea maris</name>
    <dbReference type="NCBI Taxonomy" id="2716870"/>
    <lineage>
        <taxon>Bacteria</taxon>
        <taxon>Pseudomonadati</taxon>
        <taxon>Pseudomonadota</taxon>
        <taxon>Gammaproteobacteria</taxon>
        <taxon>Cellvibrionales</taxon>
        <taxon>Halieaceae</taxon>
        <taxon>Parahaliea</taxon>
    </lineage>
</organism>
<evidence type="ECO:0000313" key="1">
    <source>
        <dbReference type="EMBL" id="TXS96800.1"/>
    </source>
</evidence>
<evidence type="ECO:0000313" key="2">
    <source>
        <dbReference type="Proteomes" id="UP000321039"/>
    </source>
</evidence>
<dbReference type="Proteomes" id="UP000321039">
    <property type="component" value="Unassembled WGS sequence"/>
</dbReference>
<reference evidence="1 2" key="1">
    <citation type="submission" date="2019-08" db="EMBL/GenBank/DDBJ databases">
        <title>Parahaliea maris sp. nov., isolated from the surface seawater.</title>
        <authorList>
            <person name="Liu Y."/>
        </authorList>
    </citation>
    <scope>NUCLEOTIDE SEQUENCE [LARGE SCALE GENOMIC DNA]</scope>
    <source>
        <strain evidence="1 2">HSLHS9</strain>
    </source>
</reference>
<keyword evidence="2" id="KW-1185">Reference proteome</keyword>
<proteinExistence type="predicted"/>